<evidence type="ECO:0000313" key="3">
    <source>
        <dbReference type="Proteomes" id="UP000297762"/>
    </source>
</evidence>
<accession>A0A4R9KD02</accession>
<keyword evidence="1" id="KW-0472">Membrane</keyword>
<protein>
    <recommendedName>
        <fullName evidence="4">PH domain-containing protein</fullName>
    </recommendedName>
</protein>
<keyword evidence="1" id="KW-1133">Transmembrane helix</keyword>
<comment type="caution">
    <text evidence="2">The sequence shown here is derived from an EMBL/GenBank/DDBJ whole genome shotgun (WGS) entry which is preliminary data.</text>
</comment>
<dbReference type="EMBL" id="RQGF01000011">
    <property type="protein sequence ID" value="TGL63795.1"/>
    <property type="molecule type" value="Genomic_DNA"/>
</dbReference>
<proteinExistence type="predicted"/>
<dbReference type="AlphaFoldDB" id="A0A4R9KD02"/>
<feature type="transmembrane region" description="Helical" evidence="1">
    <location>
        <begin position="12"/>
        <end position="31"/>
    </location>
</feature>
<name>A0A4R9KD02_9LEPT</name>
<dbReference type="Proteomes" id="UP000297762">
    <property type="component" value="Unassembled WGS sequence"/>
</dbReference>
<keyword evidence="3" id="KW-1185">Reference proteome</keyword>
<evidence type="ECO:0008006" key="4">
    <source>
        <dbReference type="Google" id="ProtNLM"/>
    </source>
</evidence>
<organism evidence="2 3">
    <name type="scientific">Leptospira sarikeiensis</name>
    <dbReference type="NCBI Taxonomy" id="2484943"/>
    <lineage>
        <taxon>Bacteria</taxon>
        <taxon>Pseudomonadati</taxon>
        <taxon>Spirochaetota</taxon>
        <taxon>Spirochaetia</taxon>
        <taxon>Leptospirales</taxon>
        <taxon>Leptospiraceae</taxon>
        <taxon>Leptospira</taxon>
    </lineage>
</organism>
<dbReference type="OrthoDB" id="326514at2"/>
<keyword evidence="1" id="KW-0812">Transmembrane</keyword>
<reference evidence="2" key="1">
    <citation type="journal article" date="2019" name="PLoS Negl. Trop. Dis.">
        <title>Revisiting the worldwide diversity of Leptospira species in the environment.</title>
        <authorList>
            <person name="Vincent A.T."/>
            <person name="Schiettekatte O."/>
            <person name="Bourhy P."/>
            <person name="Veyrier F.J."/>
            <person name="Picardeau M."/>
        </authorList>
    </citation>
    <scope>NUCLEOTIDE SEQUENCE [LARGE SCALE GENOMIC DNA]</scope>
    <source>
        <strain evidence="2">201702455</strain>
    </source>
</reference>
<evidence type="ECO:0000313" key="2">
    <source>
        <dbReference type="EMBL" id="TGL63795.1"/>
    </source>
</evidence>
<dbReference type="RefSeq" id="WP_135648272.1">
    <property type="nucleotide sequence ID" value="NZ_RQGF01000011.1"/>
</dbReference>
<feature type="transmembrane region" description="Helical" evidence="1">
    <location>
        <begin position="86"/>
        <end position="105"/>
    </location>
</feature>
<feature type="transmembrane region" description="Helical" evidence="1">
    <location>
        <begin position="51"/>
        <end position="74"/>
    </location>
</feature>
<sequence>MEWLELGDGILALILGSAFAASIAFIINYFIKYTDLRLKDKRSFLRLPVAYRFVGFLLLSMVPVIFIGDLYFSFQKNGILSYPDPILFLVSGILLLCGILLILYCKYYVIILEQDGILSRGVFRKRRKIFWKEIESIEFKKSAFLLYDGNNKIEVVTLLSDFEVFLFALEKSVPSDVWEIAFLDYQAQLKRSGV</sequence>
<evidence type="ECO:0000256" key="1">
    <source>
        <dbReference type="SAM" id="Phobius"/>
    </source>
</evidence>
<gene>
    <name evidence="2" type="ORF">EHQ64_04275</name>
</gene>